<keyword evidence="1" id="KW-0723">Serine/threonine-protein kinase</keyword>
<dbReference type="SUPFAM" id="SSF55874">
    <property type="entry name" value="ATPase domain of HSP90 chaperone/DNA topoisomerase II/histidine kinase"/>
    <property type="match status" value="1"/>
</dbReference>
<dbReference type="RefSeq" id="WP_323448937.1">
    <property type="nucleotide sequence ID" value="NZ_BSBI01000009.1"/>
</dbReference>
<evidence type="ECO:0000313" key="5">
    <source>
        <dbReference type="Proteomes" id="UP001291653"/>
    </source>
</evidence>
<dbReference type="PANTHER" id="PTHR35526:SF3">
    <property type="entry name" value="ANTI-SIGMA-F FACTOR RSBW"/>
    <property type="match status" value="1"/>
</dbReference>
<sequence>MTTHVAASAGTGFSGGGRPASAGPGADLPIGLTGAGEPLWGHLPGSGPAGFSACGLDGGLRNASQARRFTAHTLEGWGLVRLVPDAALIVSELVTNAVRHALDPDAPDSGEYPVWLGFFLRPGLVVCAVTDPSCTPPRPRGADACALGGRGLALVAAVSESWSWTLTPPRGKTVWAALAR</sequence>
<feature type="domain" description="Histidine kinase/HSP90-like ATPase" evidence="3">
    <location>
        <begin position="61"/>
        <end position="176"/>
    </location>
</feature>
<dbReference type="Pfam" id="PF13581">
    <property type="entry name" value="HATPase_c_2"/>
    <property type="match status" value="1"/>
</dbReference>
<accession>A0ABQ5P354</accession>
<comment type="caution">
    <text evidence="4">The sequence shown here is derived from an EMBL/GenBank/DDBJ whole genome shotgun (WGS) entry which is preliminary data.</text>
</comment>
<dbReference type="EMBL" id="BSBI01000009">
    <property type="protein sequence ID" value="GLF96920.1"/>
    <property type="molecule type" value="Genomic_DNA"/>
</dbReference>
<dbReference type="CDD" id="cd16936">
    <property type="entry name" value="HATPase_RsbW-like"/>
    <property type="match status" value="1"/>
</dbReference>
<dbReference type="Gene3D" id="3.30.565.10">
    <property type="entry name" value="Histidine kinase-like ATPase, C-terminal domain"/>
    <property type="match status" value="1"/>
</dbReference>
<organism evidence="4 5">
    <name type="scientific">Streptomyces yaizuensis</name>
    <dbReference type="NCBI Taxonomy" id="2989713"/>
    <lineage>
        <taxon>Bacteria</taxon>
        <taxon>Bacillati</taxon>
        <taxon>Actinomycetota</taxon>
        <taxon>Actinomycetes</taxon>
        <taxon>Kitasatosporales</taxon>
        <taxon>Streptomycetaceae</taxon>
        <taxon>Streptomyces</taxon>
    </lineage>
</organism>
<feature type="compositionally biased region" description="Low complexity" evidence="2">
    <location>
        <begin position="1"/>
        <end position="11"/>
    </location>
</feature>
<evidence type="ECO:0000256" key="2">
    <source>
        <dbReference type="SAM" id="MobiDB-lite"/>
    </source>
</evidence>
<keyword evidence="1" id="KW-0418">Kinase</keyword>
<dbReference type="InterPro" id="IPR036890">
    <property type="entry name" value="HATPase_C_sf"/>
</dbReference>
<keyword evidence="4" id="KW-0547">Nucleotide-binding</keyword>
<keyword evidence="1" id="KW-0808">Transferase</keyword>
<reference evidence="4 5" key="1">
    <citation type="submission" date="2022-10" db="EMBL/GenBank/DDBJ databases">
        <title>Draft genome sequence of Streptomyces sp. YSPA8.</title>
        <authorList>
            <person name="Moriuchi R."/>
            <person name="Dohra H."/>
            <person name="Yamamura H."/>
            <person name="Kodani S."/>
        </authorList>
    </citation>
    <scope>NUCLEOTIDE SEQUENCE [LARGE SCALE GENOMIC DNA]</scope>
    <source>
        <strain evidence="4 5">YSPA8</strain>
    </source>
</reference>
<keyword evidence="5" id="KW-1185">Reference proteome</keyword>
<proteinExistence type="predicted"/>
<evidence type="ECO:0000313" key="4">
    <source>
        <dbReference type="EMBL" id="GLF96920.1"/>
    </source>
</evidence>
<dbReference type="InterPro" id="IPR003594">
    <property type="entry name" value="HATPase_dom"/>
</dbReference>
<evidence type="ECO:0000259" key="3">
    <source>
        <dbReference type="Pfam" id="PF13581"/>
    </source>
</evidence>
<feature type="region of interest" description="Disordered" evidence="2">
    <location>
        <begin position="1"/>
        <end position="28"/>
    </location>
</feature>
<keyword evidence="4" id="KW-0067">ATP-binding</keyword>
<evidence type="ECO:0000256" key="1">
    <source>
        <dbReference type="ARBA" id="ARBA00022527"/>
    </source>
</evidence>
<protein>
    <submittedName>
        <fullName evidence="4">ATP-binding protein</fullName>
    </submittedName>
</protein>
<name>A0ABQ5P354_9ACTN</name>
<dbReference type="GO" id="GO:0005524">
    <property type="term" value="F:ATP binding"/>
    <property type="evidence" value="ECO:0007669"/>
    <property type="project" value="UniProtKB-KW"/>
</dbReference>
<dbReference type="Proteomes" id="UP001291653">
    <property type="component" value="Unassembled WGS sequence"/>
</dbReference>
<dbReference type="InterPro" id="IPR050267">
    <property type="entry name" value="Anti-sigma-factor_SerPK"/>
</dbReference>
<gene>
    <name evidence="4" type="ORF">SYYSPA8_21505</name>
</gene>
<dbReference type="PANTHER" id="PTHR35526">
    <property type="entry name" value="ANTI-SIGMA-F FACTOR RSBW-RELATED"/>
    <property type="match status" value="1"/>
</dbReference>